<organism evidence="1 2">
    <name type="scientific">Parendozoicomonas callyspongiae</name>
    <dbReference type="NCBI Taxonomy" id="2942213"/>
    <lineage>
        <taxon>Bacteria</taxon>
        <taxon>Pseudomonadati</taxon>
        <taxon>Pseudomonadota</taxon>
        <taxon>Gammaproteobacteria</taxon>
        <taxon>Oceanospirillales</taxon>
        <taxon>Endozoicomonadaceae</taxon>
        <taxon>Parendozoicomonas</taxon>
    </lineage>
</organism>
<dbReference type="InterPro" id="IPR016181">
    <property type="entry name" value="Acyl_CoA_acyltransferase"/>
</dbReference>
<protein>
    <submittedName>
        <fullName evidence="1">Antimicrobial resistance protein Mig-14</fullName>
    </submittedName>
</protein>
<dbReference type="Pfam" id="PF07395">
    <property type="entry name" value="Mig-14"/>
    <property type="match status" value="1"/>
</dbReference>
<comment type="caution">
    <text evidence="1">The sequence shown here is derived from an EMBL/GenBank/DDBJ whole genome shotgun (WGS) entry which is preliminary data.</text>
</comment>
<dbReference type="SUPFAM" id="SSF55729">
    <property type="entry name" value="Acyl-CoA N-acyltransferases (Nat)"/>
    <property type="match status" value="1"/>
</dbReference>
<evidence type="ECO:0000313" key="2">
    <source>
        <dbReference type="Proteomes" id="UP001203338"/>
    </source>
</evidence>
<dbReference type="Gene3D" id="3.40.630.30">
    <property type="match status" value="1"/>
</dbReference>
<dbReference type="Proteomes" id="UP001203338">
    <property type="component" value="Unassembled WGS sequence"/>
</dbReference>
<gene>
    <name evidence="1" type="ORF">M3P05_00170</name>
</gene>
<dbReference type="InterPro" id="IPR009977">
    <property type="entry name" value="Mig-14"/>
</dbReference>
<name>A0ABT0PCV3_9GAMM</name>
<proteinExistence type="predicted"/>
<evidence type="ECO:0000313" key="1">
    <source>
        <dbReference type="EMBL" id="MCL6268363.1"/>
    </source>
</evidence>
<accession>A0ABT0PCV3</accession>
<dbReference type="EMBL" id="JAMFLX010000001">
    <property type="protein sequence ID" value="MCL6268363.1"/>
    <property type="molecule type" value="Genomic_DNA"/>
</dbReference>
<reference evidence="1 2" key="1">
    <citation type="submission" date="2022-05" db="EMBL/GenBank/DDBJ databases">
        <authorList>
            <person name="Park J.-S."/>
        </authorList>
    </citation>
    <scope>NUCLEOTIDE SEQUENCE [LARGE SCALE GENOMIC DNA]</scope>
    <source>
        <strain evidence="1 2">2012CJ34-2</strain>
    </source>
</reference>
<keyword evidence="2" id="KW-1185">Reference proteome</keyword>
<sequence>MPLRYLAQHQNGKLVAAIPIWGSYIAGSKKALRKAGKNRIIDFGNPEVMLPLEKNWTGAIPFQGDFLSHVHHGRVHSLKPSSSKSICLARSYKPGENGLSKKFKYNKRRELRLLQEHGGKIIPVSELSTGDFCQTYIHLFRARWGFDIKGAENLHLVLESIRDHLVGHIVTINNTPAAIQLLLKAESPEWVSVEYINGGVDPGFNKYSPGSVLSYLHTSQLEDYAISQNKYLRFSFGKSDKEYKDRWCYRSPVYKT</sequence>